<dbReference type="SUPFAM" id="SSF48576">
    <property type="entry name" value="Terpenoid synthases"/>
    <property type="match status" value="2"/>
</dbReference>
<comment type="similarity">
    <text evidence="8">In the N-terminal section; belongs to the terpene synthase family.</text>
</comment>
<comment type="pathway">
    <text evidence="1">Secondary metabolite biosynthesis; terpenoid biosynthesis.</text>
</comment>
<comment type="similarity">
    <text evidence="7">In the C-terminal section; belongs to the FPP/GGPP synthase family.</text>
</comment>
<evidence type="ECO:0000256" key="5">
    <source>
        <dbReference type="ARBA" id="ARBA00023239"/>
    </source>
</evidence>
<keyword evidence="6" id="KW-0511">Multifunctional enzyme</keyword>
<keyword evidence="4" id="KW-0460">Magnesium</keyword>
<evidence type="ECO:0000256" key="6">
    <source>
        <dbReference type="ARBA" id="ARBA00023268"/>
    </source>
</evidence>
<evidence type="ECO:0000256" key="7">
    <source>
        <dbReference type="ARBA" id="ARBA00038363"/>
    </source>
</evidence>
<evidence type="ECO:0000256" key="3">
    <source>
        <dbReference type="ARBA" id="ARBA00022723"/>
    </source>
</evidence>
<dbReference type="InterPro" id="IPR033749">
    <property type="entry name" value="Polyprenyl_synt_CS"/>
</dbReference>
<evidence type="ECO:0000256" key="2">
    <source>
        <dbReference type="ARBA" id="ARBA00022679"/>
    </source>
</evidence>
<dbReference type="GO" id="GO:0046872">
    <property type="term" value="F:metal ion binding"/>
    <property type="evidence" value="ECO:0007669"/>
    <property type="project" value="UniProtKB-KW"/>
</dbReference>
<keyword evidence="3" id="KW-0479">Metal-binding</keyword>
<dbReference type="GeneID" id="34578655"/>
<dbReference type="Proteomes" id="UP000177622">
    <property type="component" value="Unassembled WGS sequence"/>
</dbReference>
<keyword evidence="2" id="KW-0808">Transferase</keyword>
<dbReference type="OrthoDB" id="6921389at2759"/>
<dbReference type="AlphaFoldDB" id="A0A1F5LDE4"/>
<dbReference type="EMBL" id="MW798233">
    <property type="protein sequence ID" value="QXF69109.1"/>
    <property type="molecule type" value="mRNA"/>
</dbReference>
<dbReference type="RefSeq" id="XP_022486475.1">
    <property type="nucleotide sequence ID" value="XM_022633921.1"/>
</dbReference>
<evidence type="ECO:0000256" key="4">
    <source>
        <dbReference type="ARBA" id="ARBA00022842"/>
    </source>
</evidence>
<dbReference type="GO" id="GO:0016829">
    <property type="term" value="F:lyase activity"/>
    <property type="evidence" value="ECO:0007669"/>
    <property type="project" value="UniProtKB-KW"/>
</dbReference>
<dbReference type="PANTHER" id="PTHR12001:SF72">
    <property type="entry name" value="THIJ_PFPI FAMILY PROTEIN (AFU_ORTHOLOGUE AFUA_3G01210)-RELATED"/>
    <property type="match status" value="1"/>
</dbReference>
<dbReference type="GO" id="GO:0043386">
    <property type="term" value="P:mycotoxin biosynthetic process"/>
    <property type="evidence" value="ECO:0007669"/>
    <property type="project" value="UniProtKB-ARBA"/>
</dbReference>
<organism evidence="9 11">
    <name type="scientific">Penicillium arizonense</name>
    <dbReference type="NCBI Taxonomy" id="1835702"/>
    <lineage>
        <taxon>Eukaryota</taxon>
        <taxon>Fungi</taxon>
        <taxon>Dikarya</taxon>
        <taxon>Ascomycota</taxon>
        <taxon>Pezizomycotina</taxon>
        <taxon>Eurotiomycetes</taxon>
        <taxon>Eurotiomycetidae</taxon>
        <taxon>Eurotiales</taxon>
        <taxon>Aspergillaceae</taxon>
        <taxon>Penicillium</taxon>
    </lineage>
</organism>
<dbReference type="GO" id="GO:0004659">
    <property type="term" value="F:prenyltransferase activity"/>
    <property type="evidence" value="ECO:0007669"/>
    <property type="project" value="InterPro"/>
</dbReference>
<evidence type="ECO:0000256" key="8">
    <source>
        <dbReference type="ARBA" id="ARBA00038372"/>
    </source>
</evidence>
<evidence type="ECO:0000313" key="11">
    <source>
        <dbReference type="Proteomes" id="UP000177622"/>
    </source>
</evidence>
<dbReference type="Gene3D" id="1.10.600.10">
    <property type="entry name" value="Farnesyl Diphosphate Synthase"/>
    <property type="match status" value="2"/>
</dbReference>
<sequence>MVKEYAVPVDPEIYAADPGYTSLFDPYIHKKTEIADHASVQCHIDLHGVDGVGSKFGNLNAHAGNFTSLCAPNCLPERLALVAYTVEYAFLHDDETDNAADHDALLRENQMLHQALTQSGMTSVSSRVSEKAQRKSEVQAKIAAEYLRLDPVFGDWFISRWETFTKSVEDVRIAQFTSLDDYLAFRIVDAAADWTLYNFRWGSGISLTEEEEKTADPMSYMAYAELCLVNDLFSWDKEYASHLKSSGDVPLVNAVHIVAVNQGLTHSAAKAVVMAEIRAHEERFCHLKEKYKSTSNPSKSVLDWLTLLEHSMAGNWVWSLRVPRYWKTERNPYKDHLETFGTNNVRVLAPPEQFFDSKTDTKSATQVRAVDLKKQTVEDDALMTFASNGLSVNEPVLDPYTYINSLPSKNVRQTLISALNTWYRVPEKSLLIIEGAINFLHNSSLLLDDIQDGSSLRRGKPVAHHIFGIGQTINTATYLMNEALCLVHMLSRSAVSVYSEEMRHLQLGQGRDLHWSYHTHVPTASQYIGMVDGKTGGLFRLISRLMKSEATVNRDLDLGHLTTLLGRYFQIRDDYQNLQSADYTVQKGFCDDLDEGKLSFPIILSMQMPGFSNTALRSIFRSSQHGETLSPQMKQYILEEITARGAFSQTKTVLKRLHTELLRLLIETEREAGDRENWTLRLLIMKLEIKDEEEKNEKKTISDSEYAWKNNQRLGWEGTQVNGRPIAKACFLRALEAS</sequence>
<dbReference type="InterPro" id="IPR000092">
    <property type="entry name" value="Polyprenyl_synt"/>
</dbReference>
<keyword evidence="11" id="KW-1185">Reference proteome</keyword>
<dbReference type="Pfam" id="PF00348">
    <property type="entry name" value="polyprenyl_synt"/>
    <property type="match status" value="1"/>
</dbReference>
<evidence type="ECO:0000256" key="1">
    <source>
        <dbReference type="ARBA" id="ARBA00004721"/>
    </source>
</evidence>
<accession>A0A1F5LDE4</accession>
<gene>
    <name evidence="9" type="ORF">PENARI_c015G11754</name>
    <name evidence="10" type="ORF">PTTS136</name>
</gene>
<protein>
    <submittedName>
        <fullName evidence="10">Penichrysol</fullName>
    </submittedName>
</protein>
<dbReference type="GO" id="GO:0046165">
    <property type="term" value="P:alcohol biosynthetic process"/>
    <property type="evidence" value="ECO:0007669"/>
    <property type="project" value="UniProtKB-ARBA"/>
</dbReference>
<dbReference type="EMBL" id="LXJU01000015">
    <property type="protein sequence ID" value="OGE51030.1"/>
    <property type="molecule type" value="Genomic_DNA"/>
</dbReference>
<dbReference type="Pfam" id="PF19086">
    <property type="entry name" value="Terpene_syn_C_2"/>
    <property type="match status" value="1"/>
</dbReference>
<evidence type="ECO:0000313" key="9">
    <source>
        <dbReference type="EMBL" id="OGE51030.1"/>
    </source>
</evidence>
<name>A0A1F5LDE4_PENAI</name>
<dbReference type="PANTHER" id="PTHR12001">
    <property type="entry name" value="GERANYLGERANYL PYROPHOSPHATE SYNTHASE"/>
    <property type="match status" value="1"/>
</dbReference>
<dbReference type="PROSITE" id="PS00444">
    <property type="entry name" value="POLYPRENYL_SYNTHASE_2"/>
    <property type="match status" value="1"/>
</dbReference>
<dbReference type="InterPro" id="IPR008949">
    <property type="entry name" value="Isoprenoid_synthase_dom_sf"/>
</dbReference>
<keyword evidence="5" id="KW-0456">Lyase</keyword>
<reference evidence="10" key="2">
    <citation type="submission" date="2021-03" db="EMBL/GenBank/DDBJ databases">
        <title>Systematic mining of fungal chimeric terpene synthases using an efficient precursor-providing yeast chassis.</title>
        <authorList>
            <person name="Chen R."/>
            <person name="Jia Q."/>
            <person name="Mu X."/>
            <person name="Hu B."/>
            <person name="Sun X."/>
            <person name="Deng Z."/>
            <person name="Chen F."/>
            <person name="Bian G."/>
            <person name="Liu T."/>
        </authorList>
    </citation>
    <scope>NUCLEOTIDE SEQUENCE</scope>
</reference>
<dbReference type="PROSITE" id="PS00723">
    <property type="entry name" value="POLYPRENYL_SYNTHASE_1"/>
    <property type="match status" value="1"/>
</dbReference>
<proteinExistence type="evidence at transcript level"/>
<dbReference type="GO" id="GO:0008299">
    <property type="term" value="P:isoprenoid biosynthetic process"/>
    <property type="evidence" value="ECO:0007669"/>
    <property type="project" value="InterPro"/>
</dbReference>
<evidence type="ECO:0000313" key="10">
    <source>
        <dbReference type="EMBL" id="QXF69109.1"/>
    </source>
</evidence>
<dbReference type="STRING" id="1835702.A0A1F5LDE4"/>
<reference evidence="9 11" key="1">
    <citation type="journal article" date="2016" name="Sci. Rep.">
        <title>Penicillium arizonense, a new, genome sequenced fungal species, reveals a high chemical diversity in secreted metabolites.</title>
        <authorList>
            <person name="Grijseels S."/>
            <person name="Nielsen J.C."/>
            <person name="Randelovic M."/>
            <person name="Nielsen J."/>
            <person name="Nielsen K.F."/>
            <person name="Workman M."/>
            <person name="Frisvad J.C."/>
        </authorList>
    </citation>
    <scope>NUCLEOTIDE SEQUENCE [LARGE SCALE GENOMIC DNA]</scope>
    <source>
        <strain evidence="9 11">CBS 141311</strain>
    </source>
</reference>